<keyword evidence="1" id="KW-0472">Membrane</keyword>
<feature type="domain" description="Low molecular weight protein antigen 6 PH" evidence="2">
    <location>
        <begin position="78"/>
        <end position="132"/>
    </location>
</feature>
<evidence type="ECO:0000313" key="3">
    <source>
        <dbReference type="EMBL" id="NYI68591.1"/>
    </source>
</evidence>
<evidence type="ECO:0000313" key="4">
    <source>
        <dbReference type="Proteomes" id="UP000539111"/>
    </source>
</evidence>
<dbReference type="EMBL" id="JACBZP010000001">
    <property type="protein sequence ID" value="NYI68591.1"/>
    <property type="molecule type" value="Genomic_DNA"/>
</dbReference>
<keyword evidence="4" id="KW-1185">Reference proteome</keyword>
<keyword evidence="1" id="KW-1133">Transmembrane helix</keyword>
<comment type="caution">
    <text evidence="3">The sequence shown here is derived from an EMBL/GenBank/DDBJ whole genome shotgun (WGS) entry which is preliminary data.</text>
</comment>
<evidence type="ECO:0000256" key="1">
    <source>
        <dbReference type="SAM" id="Phobius"/>
    </source>
</evidence>
<dbReference type="InterPro" id="IPR019692">
    <property type="entry name" value="CFP-6_PH"/>
</dbReference>
<keyword evidence="1" id="KW-0812">Transmembrane</keyword>
<proteinExistence type="predicted"/>
<feature type="transmembrane region" description="Helical" evidence="1">
    <location>
        <begin position="18"/>
        <end position="41"/>
    </location>
</feature>
<dbReference type="Proteomes" id="UP000539111">
    <property type="component" value="Unassembled WGS sequence"/>
</dbReference>
<feature type="transmembrane region" description="Helical" evidence="1">
    <location>
        <begin position="53"/>
        <end position="74"/>
    </location>
</feature>
<dbReference type="Pfam" id="PF10756">
    <property type="entry name" value="bPH_6"/>
    <property type="match status" value="1"/>
</dbReference>
<reference evidence="3 4" key="1">
    <citation type="submission" date="2020-07" db="EMBL/GenBank/DDBJ databases">
        <title>Sequencing the genomes of 1000 actinobacteria strains.</title>
        <authorList>
            <person name="Klenk H.-P."/>
        </authorList>
    </citation>
    <scope>NUCLEOTIDE SEQUENCE [LARGE SCALE GENOMIC DNA]</scope>
    <source>
        <strain evidence="3 4">DSM 26341</strain>
    </source>
</reference>
<accession>A0A7Z0D498</accession>
<protein>
    <recommendedName>
        <fullName evidence="2">Low molecular weight protein antigen 6 PH domain-containing protein</fullName>
    </recommendedName>
</protein>
<gene>
    <name evidence="3" type="ORF">BJY26_002897</name>
</gene>
<evidence type="ECO:0000259" key="2">
    <source>
        <dbReference type="Pfam" id="PF10756"/>
    </source>
</evidence>
<dbReference type="RefSeq" id="WP_179428918.1">
    <property type="nucleotide sequence ID" value="NZ_JACBZP010000001.1"/>
</dbReference>
<organism evidence="3 4">
    <name type="scientific">Spelaeicoccus albus</name>
    <dbReference type="NCBI Taxonomy" id="1280376"/>
    <lineage>
        <taxon>Bacteria</taxon>
        <taxon>Bacillati</taxon>
        <taxon>Actinomycetota</taxon>
        <taxon>Actinomycetes</taxon>
        <taxon>Micrococcales</taxon>
        <taxon>Brevibacteriaceae</taxon>
        <taxon>Spelaeicoccus</taxon>
    </lineage>
</organism>
<name>A0A7Z0D498_9MICO</name>
<sequence>MPSEPLDYSPFTPRRTRFVLLTFAVLVIVAFTALAVMFFIIDVTGYTGWDAAMLVALGALIAVFLGMLGMVKAVPSTSGLYVRNILSRRQLEWAEIIAVRLVEQSGDPWVTLDLSDGTTTAVMAIQRSDGRHGSNEAVRLALLVDANSPTD</sequence>
<dbReference type="AlphaFoldDB" id="A0A7Z0D498"/>